<dbReference type="Proteomes" id="UP001595533">
    <property type="component" value="Unassembled WGS sequence"/>
</dbReference>
<proteinExistence type="predicted"/>
<sequence>MRTLRQYTMPAGTALLLSVTDAMGHGGLSSLEGMFELVLMVYLQGFILMCWLVFVGIFVFKQHVSAIVFRRFRQVMYGLTALLMLLVVNWLVDEGFNPELLVIALSVLTGAVIITEATVWVTRLLRGDLRS</sequence>
<feature type="transmembrane region" description="Helical" evidence="1">
    <location>
        <begin position="40"/>
        <end position="60"/>
    </location>
</feature>
<evidence type="ECO:0000256" key="1">
    <source>
        <dbReference type="SAM" id="Phobius"/>
    </source>
</evidence>
<feature type="transmembrane region" description="Helical" evidence="1">
    <location>
        <begin position="72"/>
        <end position="92"/>
    </location>
</feature>
<evidence type="ECO:0000313" key="2">
    <source>
        <dbReference type="EMBL" id="MFC3192657.1"/>
    </source>
</evidence>
<reference evidence="3" key="1">
    <citation type="journal article" date="2019" name="Int. J. Syst. Evol. Microbiol.">
        <title>The Global Catalogue of Microorganisms (GCM) 10K type strain sequencing project: providing services to taxonomists for standard genome sequencing and annotation.</title>
        <authorList>
            <consortium name="The Broad Institute Genomics Platform"/>
            <consortium name="The Broad Institute Genome Sequencing Center for Infectious Disease"/>
            <person name="Wu L."/>
            <person name="Ma J."/>
        </authorList>
    </citation>
    <scope>NUCLEOTIDE SEQUENCE [LARGE SCALE GENOMIC DNA]</scope>
    <source>
        <strain evidence="3">KCTC 42953</strain>
    </source>
</reference>
<comment type="caution">
    <text evidence="2">The sequence shown here is derived from an EMBL/GenBank/DDBJ whole genome shotgun (WGS) entry which is preliminary data.</text>
</comment>
<protein>
    <submittedName>
        <fullName evidence="2">Uncharacterized protein</fullName>
    </submittedName>
</protein>
<gene>
    <name evidence="2" type="ORF">ACFODZ_00255</name>
</gene>
<keyword evidence="3" id="KW-1185">Reference proteome</keyword>
<accession>A0ABV7JB45</accession>
<feature type="transmembrane region" description="Helical" evidence="1">
    <location>
        <begin position="98"/>
        <end position="121"/>
    </location>
</feature>
<keyword evidence="1" id="KW-0812">Transmembrane</keyword>
<name>A0ABV7JB45_9GAMM</name>
<evidence type="ECO:0000313" key="3">
    <source>
        <dbReference type="Proteomes" id="UP001595533"/>
    </source>
</evidence>
<organism evidence="2 3">
    <name type="scientific">Marinicella sediminis</name>
    <dbReference type="NCBI Taxonomy" id="1792834"/>
    <lineage>
        <taxon>Bacteria</taxon>
        <taxon>Pseudomonadati</taxon>
        <taxon>Pseudomonadota</taxon>
        <taxon>Gammaproteobacteria</taxon>
        <taxon>Lysobacterales</taxon>
        <taxon>Marinicellaceae</taxon>
        <taxon>Marinicella</taxon>
    </lineage>
</organism>
<dbReference type="EMBL" id="JBHRTS010000001">
    <property type="protein sequence ID" value="MFC3192657.1"/>
    <property type="molecule type" value="Genomic_DNA"/>
</dbReference>
<keyword evidence="1" id="KW-0472">Membrane</keyword>
<keyword evidence="1" id="KW-1133">Transmembrane helix</keyword>
<dbReference type="RefSeq" id="WP_157893011.1">
    <property type="nucleotide sequence ID" value="NZ_JBHRTS010000001.1"/>
</dbReference>